<dbReference type="InterPro" id="IPR036735">
    <property type="entry name" value="NGN_dom_sf"/>
</dbReference>
<dbReference type="RefSeq" id="WP_394308391.1">
    <property type="nucleotide sequence ID" value="NZ_JBHGPK010000001.1"/>
</dbReference>
<dbReference type="Gene3D" id="3.30.70.940">
    <property type="entry name" value="NusG, N-terminal domain"/>
    <property type="match status" value="1"/>
</dbReference>
<accession>A0ABV6Z8M5</accession>
<name>A0ABV6Z8M5_9HYPH</name>
<reference evidence="3 4" key="1">
    <citation type="submission" date="2024-09" db="EMBL/GenBank/DDBJ databases">
        <title>Description of Labrys sedimenti sp. nov., isolated from a diclofenac-degrading enrichment culture, and genome-based reclassification of Labrys portucalensis as a later heterotypic synonym of Labrys neptuniae.</title>
        <authorList>
            <person name="Tancsics A."/>
            <person name="Csepanyi A."/>
        </authorList>
    </citation>
    <scope>NUCLEOTIDE SEQUENCE [LARGE SCALE GENOMIC DNA]</scope>
    <source>
        <strain evidence="3 4">LMG 23412</strain>
    </source>
</reference>
<dbReference type="InterPro" id="IPR006645">
    <property type="entry name" value="NGN-like_dom"/>
</dbReference>
<gene>
    <name evidence="3" type="ORF">ACETRX_02770</name>
</gene>
<evidence type="ECO:0000313" key="3">
    <source>
        <dbReference type="EMBL" id="MFC2248528.1"/>
    </source>
</evidence>
<organism evidence="3 4">
    <name type="scientific">Labrys neptuniae</name>
    <dbReference type="NCBI Taxonomy" id="376174"/>
    <lineage>
        <taxon>Bacteria</taxon>
        <taxon>Pseudomonadati</taxon>
        <taxon>Pseudomonadota</taxon>
        <taxon>Alphaproteobacteria</taxon>
        <taxon>Hyphomicrobiales</taxon>
        <taxon>Xanthobacteraceae</taxon>
        <taxon>Labrys</taxon>
    </lineage>
</organism>
<protein>
    <submittedName>
        <fullName evidence="3">Transcription termination/antitermination protein NusG</fullName>
    </submittedName>
</protein>
<feature type="domain" description="NusG-like N-terminal" evidence="2">
    <location>
        <begin position="35"/>
        <end position="130"/>
    </location>
</feature>
<dbReference type="EMBL" id="JBHGPK010000001">
    <property type="protein sequence ID" value="MFC2248528.1"/>
    <property type="molecule type" value="Genomic_DNA"/>
</dbReference>
<evidence type="ECO:0000313" key="4">
    <source>
        <dbReference type="Proteomes" id="UP001595190"/>
    </source>
</evidence>
<comment type="caution">
    <text evidence="3">The sequence shown here is derived from an EMBL/GenBank/DDBJ whole genome shotgun (WGS) entry which is preliminary data.</text>
</comment>
<dbReference type="Proteomes" id="UP001595190">
    <property type="component" value="Unassembled WGS sequence"/>
</dbReference>
<dbReference type="SUPFAM" id="SSF82679">
    <property type="entry name" value="N-utilization substance G protein NusG, N-terminal domain"/>
    <property type="match status" value="1"/>
</dbReference>
<evidence type="ECO:0000256" key="1">
    <source>
        <dbReference type="ARBA" id="ARBA00023163"/>
    </source>
</evidence>
<keyword evidence="1" id="KW-0804">Transcription</keyword>
<dbReference type="Pfam" id="PF02357">
    <property type="entry name" value="NusG"/>
    <property type="match status" value="1"/>
</dbReference>
<proteinExistence type="predicted"/>
<evidence type="ECO:0000259" key="2">
    <source>
        <dbReference type="Pfam" id="PF02357"/>
    </source>
</evidence>
<sequence length="201" mass="22623">MSGQAVTHWHVVYVAVGGGGLAPLRECDEQQAEAKRRTMVEAALQRRGFATFRPQFRLERMKRRRVLTPKGRVTEEVKVGSWRDLFPRYLFVGMSGKLSCWDIRQVEDVDAILYSDGAPAVFLPEQIEDLMMAVDAGLFDQLIGRETVFNAGQHVQIIGTLPGKIVEKQSVKEGDKVTVAIELFGREYFERVPLDKLKAAS</sequence>